<keyword evidence="2" id="KW-0732">Signal</keyword>
<protein>
    <submittedName>
        <fullName evidence="3">Uncharacterized protein</fullName>
    </submittedName>
</protein>
<dbReference type="OrthoDB" id="482943at2"/>
<evidence type="ECO:0000256" key="1">
    <source>
        <dbReference type="SAM" id="MobiDB-lite"/>
    </source>
</evidence>
<dbReference type="EMBL" id="JAJA02000001">
    <property type="protein sequence ID" value="KWS05854.1"/>
    <property type="molecule type" value="Genomic_DNA"/>
</dbReference>
<sequence>MNWIVLLALTGAPLLLGSASPPTTPAQRDAQLAAQHDDLHSEPRAVATEATEATEAGMVRFDGLYQAAYADYFFYLRLYPDGTAITVSTREPPEALNDWFNRNCLGLPRGTYTVQSDRIEFTAQAKRGSVEYAGKLGRDRIDFHTRSLMNGFEADHAYRFVPIASLSEEISDDAPDSCRS</sequence>
<keyword evidence="4" id="KW-1185">Reference proteome</keyword>
<feature type="chain" id="PRO_5007131807" evidence="2">
    <location>
        <begin position="18"/>
        <end position="180"/>
    </location>
</feature>
<dbReference type="RefSeq" id="WP_036107934.1">
    <property type="nucleotide sequence ID" value="NZ_JAJA02000001.1"/>
</dbReference>
<reference evidence="3 4" key="1">
    <citation type="journal article" date="2014" name="Genome Announc.">
        <title>Draft Genome Sequence of Lysobacter capsici AZ78, a Bacterium Antagonistic to Plant-Pathogenic Oomycetes.</title>
        <authorList>
            <person name="Puopolo G."/>
            <person name="Sonego P."/>
            <person name="Engelen K."/>
            <person name="Pertot I."/>
        </authorList>
    </citation>
    <scope>NUCLEOTIDE SEQUENCE [LARGE SCALE GENOMIC DNA]</scope>
    <source>
        <strain evidence="3 4">AZ78</strain>
    </source>
</reference>
<name>A0A108UB12_9GAMM</name>
<dbReference type="Proteomes" id="UP000023435">
    <property type="component" value="Unassembled WGS sequence"/>
</dbReference>
<gene>
    <name evidence="3" type="ORF">AZ78_3407</name>
</gene>
<proteinExistence type="predicted"/>
<evidence type="ECO:0000313" key="4">
    <source>
        <dbReference type="Proteomes" id="UP000023435"/>
    </source>
</evidence>
<accession>A0A108UB12</accession>
<feature type="signal peptide" evidence="2">
    <location>
        <begin position="1"/>
        <end position="17"/>
    </location>
</feature>
<evidence type="ECO:0000256" key="2">
    <source>
        <dbReference type="SAM" id="SignalP"/>
    </source>
</evidence>
<evidence type="ECO:0000313" key="3">
    <source>
        <dbReference type="EMBL" id="KWS05854.1"/>
    </source>
</evidence>
<dbReference type="AlphaFoldDB" id="A0A108UB12"/>
<comment type="caution">
    <text evidence="3">The sequence shown here is derived from an EMBL/GenBank/DDBJ whole genome shotgun (WGS) entry which is preliminary data.</text>
</comment>
<organism evidence="3 4">
    <name type="scientific">Lysobacter capsici AZ78</name>
    <dbReference type="NCBI Taxonomy" id="1444315"/>
    <lineage>
        <taxon>Bacteria</taxon>
        <taxon>Pseudomonadati</taxon>
        <taxon>Pseudomonadota</taxon>
        <taxon>Gammaproteobacteria</taxon>
        <taxon>Lysobacterales</taxon>
        <taxon>Lysobacteraceae</taxon>
        <taxon>Lysobacter</taxon>
    </lineage>
</organism>
<feature type="region of interest" description="Disordered" evidence="1">
    <location>
        <begin position="20"/>
        <end position="41"/>
    </location>
</feature>